<organism evidence="6 7">
    <name type="scientific">Cordylochernes scorpioides</name>
    <dbReference type="NCBI Taxonomy" id="51811"/>
    <lineage>
        <taxon>Eukaryota</taxon>
        <taxon>Metazoa</taxon>
        <taxon>Ecdysozoa</taxon>
        <taxon>Arthropoda</taxon>
        <taxon>Chelicerata</taxon>
        <taxon>Arachnida</taxon>
        <taxon>Pseudoscorpiones</taxon>
        <taxon>Cheliferoidea</taxon>
        <taxon>Chernetidae</taxon>
        <taxon>Cordylochernes</taxon>
    </lineage>
</organism>
<dbReference type="PANTHER" id="PTHR13026:SF0">
    <property type="entry name" value="RIBOSOMAL RNA PROCESSING 1B"/>
    <property type="match status" value="1"/>
</dbReference>
<evidence type="ECO:0000256" key="5">
    <source>
        <dbReference type="SAM" id="Coils"/>
    </source>
</evidence>
<keyword evidence="5" id="KW-0175">Coiled coil</keyword>
<dbReference type="InterPro" id="IPR010301">
    <property type="entry name" value="RRP1"/>
</dbReference>
<keyword evidence="4" id="KW-0539">Nucleus</keyword>
<proteinExistence type="inferred from homology"/>
<reference evidence="6 7" key="1">
    <citation type="submission" date="2022-01" db="EMBL/GenBank/DDBJ databases">
        <title>A chromosomal length assembly of Cordylochernes scorpioides.</title>
        <authorList>
            <person name="Zeh D."/>
            <person name="Zeh J."/>
        </authorList>
    </citation>
    <scope>NUCLEOTIDE SEQUENCE [LARGE SCALE GENOMIC DNA]</scope>
    <source>
        <strain evidence="6">IN4F17</strain>
        <tissue evidence="6">Whole Body</tissue>
    </source>
</reference>
<keyword evidence="3" id="KW-0698">rRNA processing</keyword>
<feature type="coiled-coil region" evidence="5">
    <location>
        <begin position="295"/>
        <end position="325"/>
    </location>
</feature>
<evidence type="ECO:0000256" key="3">
    <source>
        <dbReference type="ARBA" id="ARBA00022552"/>
    </source>
</evidence>
<dbReference type="Pfam" id="PF05997">
    <property type="entry name" value="Nop52"/>
    <property type="match status" value="1"/>
</dbReference>
<keyword evidence="7" id="KW-1185">Reference proteome</keyword>
<gene>
    <name evidence="6" type="ORF">LAZ67_2001545</name>
</gene>
<protein>
    <submittedName>
        <fullName evidence="6">RRP1B</fullName>
    </submittedName>
</protein>
<evidence type="ECO:0000313" key="6">
    <source>
        <dbReference type="EMBL" id="UYV62684.1"/>
    </source>
</evidence>
<evidence type="ECO:0000313" key="7">
    <source>
        <dbReference type="Proteomes" id="UP001235939"/>
    </source>
</evidence>
<evidence type="ECO:0000256" key="2">
    <source>
        <dbReference type="ARBA" id="ARBA00006374"/>
    </source>
</evidence>
<comment type="subcellular location">
    <subcellularLocation>
        <location evidence="1">Nucleus</location>
    </subcellularLocation>
</comment>
<sequence>MEIGESKGRDPSEFSSITITGNHHELLVMRNFTRNPSILVYRKDICADPTLSVPELSLEDGQQLWEGLFYAMWFQDKPLLQESLSKEMGNLIHKLPSFRSQLVFLRAHFIVMSSHWDGLDKIRIDKFLMLVRDVLHEALVLLHNSSWDMKHILRFRSALKASILDVDHMSTPLVFHFADIYPSELKKVAGRKLKPKLVTQMIMPFVHLMPTVSLSLLKQFSKAIFDEEFWHMPSVVVQRNFGQLAKILFKYGSAEGVGKKNRQEIYNIVQRYRKLEKGLPARPLPDMDEGKDLDMEDVEEAALRLLSEKRQMDEEEEKIPRKRRKKMVVENPNIIDLDNEVWLDQKDKFLDY</sequence>
<evidence type="ECO:0000256" key="1">
    <source>
        <dbReference type="ARBA" id="ARBA00004123"/>
    </source>
</evidence>
<name>A0ABY6K1B3_9ARAC</name>
<accession>A0ABY6K1B3</accession>
<evidence type="ECO:0000256" key="4">
    <source>
        <dbReference type="ARBA" id="ARBA00023242"/>
    </source>
</evidence>
<dbReference type="Proteomes" id="UP001235939">
    <property type="component" value="Chromosome 02"/>
</dbReference>
<dbReference type="EMBL" id="CP092864">
    <property type="protein sequence ID" value="UYV62684.1"/>
    <property type="molecule type" value="Genomic_DNA"/>
</dbReference>
<comment type="similarity">
    <text evidence="2">Belongs to the RRP1 family.</text>
</comment>
<dbReference type="PANTHER" id="PTHR13026">
    <property type="entry name" value="NNP-1 PROTEIN NOVEL NUCLEAR PROTEIN 1 NOP52"/>
    <property type="match status" value="1"/>
</dbReference>